<dbReference type="EMBL" id="CP048632">
    <property type="protein sequence ID" value="QIB37005.1"/>
    <property type="molecule type" value="Genomic_DNA"/>
</dbReference>
<protein>
    <submittedName>
        <fullName evidence="1">Uncharacterized protein</fullName>
    </submittedName>
</protein>
<dbReference type="RefSeq" id="WP_164056151.1">
    <property type="nucleotide sequence ID" value="NZ_CP048632.1"/>
</dbReference>
<dbReference type="KEGG" id="roy:G3A56_02515"/>
<dbReference type="Proteomes" id="UP000464865">
    <property type="component" value="Chromosome M15-11"/>
</dbReference>
<dbReference type="AlphaFoldDB" id="A0A7L5BDR5"/>
<evidence type="ECO:0000313" key="1">
    <source>
        <dbReference type="EMBL" id="QIB37005.1"/>
    </source>
</evidence>
<sequence length="71" mass="8036">MSLNPEARLKKLARESGYDFHKSRKAEGMDNFGGYMLTEIAPDTVVAGARYELSLQDVARELQRLHVLGRK</sequence>
<keyword evidence="2" id="KW-1185">Reference proteome</keyword>
<proteinExistence type="predicted"/>
<name>A0A7L5BDR5_9HYPH</name>
<reference evidence="1 2" key="1">
    <citation type="submission" date="2020-02" db="EMBL/GenBank/DDBJ databases">
        <title>Plant-Promoting Endophytic Bacterium Rhizobium oryzihabitans sp. nov., Isolated from the Root of Rice.</title>
        <authorList>
            <person name="zhao J."/>
            <person name="Zhang G."/>
        </authorList>
    </citation>
    <scope>NUCLEOTIDE SEQUENCE [LARGE SCALE GENOMIC DNA]</scope>
    <source>
        <strain evidence="1 2">M15</strain>
    </source>
</reference>
<evidence type="ECO:0000313" key="2">
    <source>
        <dbReference type="Proteomes" id="UP000464865"/>
    </source>
</evidence>
<organism evidence="1 2">
    <name type="scientific">Rhizobium oryzihabitans</name>
    <dbReference type="NCBI Taxonomy" id="2267833"/>
    <lineage>
        <taxon>Bacteria</taxon>
        <taxon>Pseudomonadati</taxon>
        <taxon>Pseudomonadota</taxon>
        <taxon>Alphaproteobacteria</taxon>
        <taxon>Hyphomicrobiales</taxon>
        <taxon>Rhizobiaceae</taxon>
        <taxon>Rhizobium/Agrobacterium group</taxon>
        <taxon>Rhizobium</taxon>
    </lineage>
</organism>
<accession>A0A7L5BDR5</accession>
<gene>
    <name evidence="1" type="ORF">G3A56_02515</name>
</gene>